<sequence length="482" mass="52707">MGKNEDWTQLRAMLDTPIGAVLAPERCIVVRDKGGGLVPLHANRAQQSFAERRGTENIVLKARQMGISTWVAARFLLRTLLVPGTTTLMVAHTRESAESLFAVVARMWENLPTDLRDSVGSPGRARLGQFTFPEIDSEFRIASAAEPNAGRGLTVHNLHCSEVARWGGDPAETLAGLRAALAPGGELVLESTPNGAYGCFYEQWQQAEASGMVRHFFPWWWEPAYVGMPVVKTTAEEAALAARHRLSAEQLGFRRELARRFGAMRSQEFAEDAVSCFRESGACFFDREVLAMRTKEVTRPLEVRRDKSLQVWLPAVPGRSYLAGVDSAGGGSEGDFSAVQLIDVATGVQCAELQARLSPRDLARAAAELAREYNGAMLVVERNNHGTAVLAYLEQETGANIYTGRDGLPGRMTDVASRPRMLSDMAVLLSQRPELFRSERLLGECRSFVTDEHGRAAAARGSHDDLVMSMAIAHAVRGLIAT</sequence>
<reference evidence="1 2" key="1">
    <citation type="submission" date="2016-10" db="EMBL/GenBank/DDBJ databases">
        <authorList>
            <person name="de Groot N.N."/>
        </authorList>
    </citation>
    <scope>NUCLEOTIDE SEQUENCE [LARGE SCALE GENOMIC DNA]</scope>
    <source>
        <strain evidence="1 2">AB35.6</strain>
    </source>
</reference>
<organism evidence="1 2">
    <name type="scientific">Terriglobus roseus</name>
    <dbReference type="NCBI Taxonomy" id="392734"/>
    <lineage>
        <taxon>Bacteria</taxon>
        <taxon>Pseudomonadati</taxon>
        <taxon>Acidobacteriota</taxon>
        <taxon>Terriglobia</taxon>
        <taxon>Terriglobales</taxon>
        <taxon>Acidobacteriaceae</taxon>
        <taxon>Terriglobus</taxon>
    </lineage>
</organism>
<name>A0A1H4MXL1_9BACT</name>
<dbReference type="RefSeq" id="WP_074653811.1">
    <property type="nucleotide sequence ID" value="NZ_FNSD01000001.1"/>
</dbReference>
<protein>
    <recommendedName>
        <fullName evidence="3">Terminase-like family protein</fullName>
    </recommendedName>
</protein>
<dbReference type="Proteomes" id="UP000182409">
    <property type="component" value="Unassembled WGS sequence"/>
</dbReference>
<evidence type="ECO:0000313" key="1">
    <source>
        <dbReference type="EMBL" id="SEB87703.1"/>
    </source>
</evidence>
<evidence type="ECO:0000313" key="2">
    <source>
        <dbReference type="Proteomes" id="UP000182409"/>
    </source>
</evidence>
<dbReference type="InterPro" id="IPR027417">
    <property type="entry name" value="P-loop_NTPase"/>
</dbReference>
<dbReference type="EMBL" id="FNSD01000001">
    <property type="protein sequence ID" value="SEB87703.1"/>
    <property type="molecule type" value="Genomic_DNA"/>
</dbReference>
<evidence type="ECO:0008006" key="3">
    <source>
        <dbReference type="Google" id="ProtNLM"/>
    </source>
</evidence>
<gene>
    <name evidence="1" type="ORF">SAMN05443244_2071</name>
</gene>
<dbReference type="OrthoDB" id="9768556at2"/>
<proteinExistence type="predicted"/>
<dbReference type="Gene3D" id="3.40.50.300">
    <property type="entry name" value="P-loop containing nucleotide triphosphate hydrolases"/>
    <property type="match status" value="1"/>
</dbReference>
<dbReference type="AlphaFoldDB" id="A0A1H4MXL1"/>
<dbReference type="Gene3D" id="3.30.420.240">
    <property type="match status" value="1"/>
</dbReference>
<accession>A0A1H4MXL1</accession>